<dbReference type="AlphaFoldDB" id="A0ABD1E4P0"/>
<dbReference type="Pfam" id="PF01753">
    <property type="entry name" value="zf-MYND"/>
    <property type="match status" value="1"/>
</dbReference>
<protein>
    <recommendedName>
        <fullName evidence="5">MYND-type domain-containing protein</fullName>
    </recommendedName>
</protein>
<dbReference type="PROSITE" id="PS50865">
    <property type="entry name" value="ZF_MYND_2"/>
    <property type="match status" value="1"/>
</dbReference>
<dbReference type="InterPro" id="IPR002893">
    <property type="entry name" value="Znf_MYND"/>
</dbReference>
<evidence type="ECO:0000256" key="3">
    <source>
        <dbReference type="ARBA" id="ARBA00022833"/>
    </source>
</evidence>
<evidence type="ECO:0000313" key="6">
    <source>
        <dbReference type="EMBL" id="KAL1489651.1"/>
    </source>
</evidence>
<sequence length="445" mass="51906">MAVNNGFLPRGTTIHQEQPFVYILSSKNQKECCDFCFKRWTDLFKCSSCKYVYYCDKKCQKLAWTTHKQECKPLKRIYPRILPDAARMLFRLLKKLQNGGITYKSYYSKKDYRMWKDLMSHYSELKNDSRRMEHVTSLYAVLTDFMQDEQLPNFVEFTGLYGRMSVNSFTICNQELQSLGTGIYLAASIIDHSCQPNALAIFEGTTLIIRTIDDMPKLDWSTIKICYIDTLASTQERQNELFETYYFLCDCPKCSKSENMSEMFGAVCPNESCDNSVPITRNEISKCSKCEKQLTQDYIDRFHEVIEFTDMHLSLMKNTTYLDVCKICLKKQKGLLYKYNLKHIKTQDLAFDACINLNDFDTALVYGIELTESYGKYLPSIHPLTGLLYLKLCKILMYKNKPKDAIVYLRKATDILKITHSTASSLYKTEVWPLIEQCKFSFNKN</sequence>
<evidence type="ECO:0000259" key="5">
    <source>
        <dbReference type="PROSITE" id="PS50865"/>
    </source>
</evidence>
<keyword evidence="7" id="KW-1185">Reference proteome</keyword>
<dbReference type="Gene3D" id="1.25.40.10">
    <property type="entry name" value="Tetratricopeptide repeat domain"/>
    <property type="match status" value="1"/>
</dbReference>
<gene>
    <name evidence="6" type="ORF">ABEB36_013595</name>
</gene>
<dbReference type="PANTHER" id="PTHR12197:SF251">
    <property type="entry name" value="EG:BACR7C10.4 PROTEIN"/>
    <property type="match status" value="1"/>
</dbReference>
<proteinExistence type="predicted"/>
<comment type="caution">
    <text evidence="6">The sequence shown here is derived from an EMBL/GenBank/DDBJ whole genome shotgun (WGS) entry which is preliminary data.</text>
</comment>
<dbReference type="PANTHER" id="PTHR12197">
    <property type="entry name" value="HISTONE-LYSINE N-METHYLTRANSFERASE SMYD"/>
    <property type="match status" value="1"/>
</dbReference>
<dbReference type="Gene3D" id="1.25.40.970">
    <property type="match status" value="1"/>
</dbReference>
<dbReference type="Gene3D" id="1.10.220.160">
    <property type="match status" value="1"/>
</dbReference>
<evidence type="ECO:0000313" key="7">
    <source>
        <dbReference type="Proteomes" id="UP001566132"/>
    </source>
</evidence>
<dbReference type="InterPro" id="IPR011990">
    <property type="entry name" value="TPR-like_helical_dom_sf"/>
</dbReference>
<dbReference type="InterPro" id="IPR050869">
    <property type="entry name" value="H3K4_H4K5_MeTrfase"/>
</dbReference>
<accession>A0ABD1E4P0</accession>
<feature type="domain" description="MYND-type" evidence="5">
    <location>
        <begin position="33"/>
        <end position="71"/>
    </location>
</feature>
<dbReference type="Gene3D" id="2.170.270.10">
    <property type="entry name" value="SET domain"/>
    <property type="match status" value="1"/>
</dbReference>
<evidence type="ECO:0000256" key="1">
    <source>
        <dbReference type="ARBA" id="ARBA00022723"/>
    </source>
</evidence>
<keyword evidence="2 4" id="KW-0863">Zinc-finger</keyword>
<dbReference type="Gene3D" id="6.10.140.2220">
    <property type="match status" value="1"/>
</dbReference>
<organism evidence="6 7">
    <name type="scientific">Hypothenemus hampei</name>
    <name type="common">Coffee berry borer</name>
    <dbReference type="NCBI Taxonomy" id="57062"/>
    <lineage>
        <taxon>Eukaryota</taxon>
        <taxon>Metazoa</taxon>
        <taxon>Ecdysozoa</taxon>
        <taxon>Arthropoda</taxon>
        <taxon>Hexapoda</taxon>
        <taxon>Insecta</taxon>
        <taxon>Pterygota</taxon>
        <taxon>Neoptera</taxon>
        <taxon>Endopterygota</taxon>
        <taxon>Coleoptera</taxon>
        <taxon>Polyphaga</taxon>
        <taxon>Cucujiformia</taxon>
        <taxon>Curculionidae</taxon>
        <taxon>Scolytinae</taxon>
        <taxon>Hypothenemus</taxon>
    </lineage>
</organism>
<evidence type="ECO:0000256" key="4">
    <source>
        <dbReference type="PROSITE-ProRule" id="PRU00134"/>
    </source>
</evidence>
<keyword evidence="3" id="KW-0862">Zinc</keyword>
<dbReference type="SUPFAM" id="SSF82199">
    <property type="entry name" value="SET domain"/>
    <property type="match status" value="1"/>
</dbReference>
<dbReference type="Proteomes" id="UP001566132">
    <property type="component" value="Unassembled WGS sequence"/>
</dbReference>
<dbReference type="InterPro" id="IPR046341">
    <property type="entry name" value="SET_dom_sf"/>
</dbReference>
<name>A0ABD1E4P0_HYPHA</name>
<dbReference type="SUPFAM" id="SSF144232">
    <property type="entry name" value="HIT/MYND zinc finger-like"/>
    <property type="match status" value="1"/>
</dbReference>
<dbReference type="GO" id="GO:0008270">
    <property type="term" value="F:zinc ion binding"/>
    <property type="evidence" value="ECO:0007669"/>
    <property type="project" value="UniProtKB-KW"/>
</dbReference>
<dbReference type="EMBL" id="JBDJPC010000011">
    <property type="protein sequence ID" value="KAL1489651.1"/>
    <property type="molecule type" value="Genomic_DNA"/>
</dbReference>
<keyword evidence="1" id="KW-0479">Metal-binding</keyword>
<evidence type="ECO:0000256" key="2">
    <source>
        <dbReference type="ARBA" id="ARBA00022771"/>
    </source>
</evidence>
<reference evidence="6 7" key="1">
    <citation type="submission" date="2024-05" db="EMBL/GenBank/DDBJ databases">
        <title>Genetic variation in Jamaican populations of the coffee berry borer (Hypothenemus hampei).</title>
        <authorList>
            <person name="Errbii M."/>
            <person name="Myrie A."/>
        </authorList>
    </citation>
    <scope>NUCLEOTIDE SEQUENCE [LARGE SCALE GENOMIC DNA]</scope>
    <source>
        <strain evidence="6">JA-Hopewell-2020-01-JO</strain>
        <tissue evidence="6">Whole body</tissue>
    </source>
</reference>